<evidence type="ECO:0000313" key="2">
    <source>
        <dbReference type="Proteomes" id="UP000193411"/>
    </source>
</evidence>
<dbReference type="Pfam" id="PF14945">
    <property type="entry name" value="LLC1"/>
    <property type="match status" value="1"/>
</dbReference>
<keyword evidence="2" id="KW-1185">Reference proteome</keyword>
<organism evidence="1 2">
    <name type="scientific">Catenaria anguillulae PL171</name>
    <dbReference type="NCBI Taxonomy" id="765915"/>
    <lineage>
        <taxon>Eukaryota</taxon>
        <taxon>Fungi</taxon>
        <taxon>Fungi incertae sedis</taxon>
        <taxon>Blastocladiomycota</taxon>
        <taxon>Blastocladiomycetes</taxon>
        <taxon>Blastocladiales</taxon>
        <taxon>Catenariaceae</taxon>
        <taxon>Catenaria</taxon>
    </lineage>
</organism>
<name>A0A1Y2HAZ2_9FUNG</name>
<sequence>CLLRRQMIQYEYTCASNWEKNWAFMKNRLPRSNKSNLSSKDSLPPISHNALCVSHSSTPDTSEPLWATLLRTNVRHIDSSPPTTGKYSFPATTAEMYGWQFGDKEKKSTSIQVLDRFAG</sequence>
<gene>
    <name evidence="1" type="ORF">BCR44DRAFT_1445940</name>
</gene>
<proteinExistence type="predicted"/>
<dbReference type="AlphaFoldDB" id="A0A1Y2HAZ2"/>
<comment type="caution">
    <text evidence="1">The sequence shown here is derived from an EMBL/GenBank/DDBJ whole genome shotgun (WGS) entry which is preliminary data.</text>
</comment>
<dbReference type="InterPro" id="IPR020339">
    <property type="entry name" value="C20orf85-like"/>
</dbReference>
<evidence type="ECO:0000313" key="1">
    <source>
        <dbReference type="EMBL" id="ORZ30192.1"/>
    </source>
</evidence>
<dbReference type="EMBL" id="MCFL01000098">
    <property type="protein sequence ID" value="ORZ30192.1"/>
    <property type="molecule type" value="Genomic_DNA"/>
</dbReference>
<dbReference type="Proteomes" id="UP000193411">
    <property type="component" value="Unassembled WGS sequence"/>
</dbReference>
<protein>
    <submittedName>
        <fullName evidence="1">Uncharacterized protein</fullName>
    </submittedName>
</protein>
<reference evidence="1 2" key="1">
    <citation type="submission" date="2016-07" db="EMBL/GenBank/DDBJ databases">
        <title>Pervasive Adenine N6-methylation of Active Genes in Fungi.</title>
        <authorList>
            <consortium name="DOE Joint Genome Institute"/>
            <person name="Mondo S.J."/>
            <person name="Dannebaum R.O."/>
            <person name="Kuo R.C."/>
            <person name="Labutti K."/>
            <person name="Haridas S."/>
            <person name="Kuo A."/>
            <person name="Salamov A."/>
            <person name="Ahrendt S.R."/>
            <person name="Lipzen A."/>
            <person name="Sullivan W."/>
            <person name="Andreopoulos W.B."/>
            <person name="Clum A."/>
            <person name="Lindquist E."/>
            <person name="Daum C."/>
            <person name="Ramamoorthy G.K."/>
            <person name="Gryganskyi A."/>
            <person name="Culley D."/>
            <person name="Magnuson J.K."/>
            <person name="James T.Y."/>
            <person name="O'Malley M.A."/>
            <person name="Stajich J.E."/>
            <person name="Spatafora J.W."/>
            <person name="Visel A."/>
            <person name="Grigoriev I.V."/>
        </authorList>
    </citation>
    <scope>NUCLEOTIDE SEQUENCE [LARGE SCALE GENOMIC DNA]</scope>
    <source>
        <strain evidence="1 2">PL171</strain>
    </source>
</reference>
<feature type="non-terminal residue" evidence="1">
    <location>
        <position position="1"/>
    </location>
</feature>
<accession>A0A1Y2HAZ2</accession>